<reference evidence="2 3" key="1">
    <citation type="submission" date="2018-11" db="EMBL/GenBank/DDBJ databases">
        <title>Enterobacteriaceae from Patient.</title>
        <authorList>
            <person name="Shen C."/>
            <person name="Yang Y."/>
            <person name="Tian G."/>
        </authorList>
    </citation>
    <scope>NUCLEOTIDE SEQUENCE [LARGE SCALE GENOMIC DNA]</scope>
    <source>
        <strain evidence="2 3">GBGD28</strain>
    </source>
</reference>
<organism evidence="2 3">
    <name type="scientific">Escherichia coli</name>
    <dbReference type="NCBI Taxonomy" id="562"/>
    <lineage>
        <taxon>Bacteria</taxon>
        <taxon>Pseudomonadati</taxon>
        <taxon>Pseudomonadota</taxon>
        <taxon>Gammaproteobacteria</taxon>
        <taxon>Enterobacterales</taxon>
        <taxon>Enterobacteriaceae</taxon>
        <taxon>Escherichia</taxon>
    </lineage>
</organism>
<feature type="signal peptide" evidence="1">
    <location>
        <begin position="1"/>
        <end position="26"/>
    </location>
</feature>
<evidence type="ECO:0000313" key="3">
    <source>
        <dbReference type="Proteomes" id="UP000271008"/>
    </source>
</evidence>
<dbReference type="EMBL" id="RQTU01000995">
    <property type="protein sequence ID" value="RRD51280.1"/>
    <property type="molecule type" value="Genomic_DNA"/>
</dbReference>
<gene>
    <name evidence="2" type="ORF">EIA08_33390</name>
</gene>
<proteinExistence type="predicted"/>
<feature type="non-terminal residue" evidence="2">
    <location>
        <position position="44"/>
    </location>
</feature>
<dbReference type="AlphaFoldDB" id="A0A3P1X0Q9"/>
<name>A0A3P1X0Q9_ECOLX</name>
<protein>
    <submittedName>
        <fullName evidence="2">TrhK</fullName>
    </submittedName>
</protein>
<evidence type="ECO:0000256" key="1">
    <source>
        <dbReference type="SAM" id="SignalP"/>
    </source>
</evidence>
<comment type="caution">
    <text evidence="2">The sequence shown here is derived from an EMBL/GenBank/DDBJ whole genome shotgun (WGS) entry which is preliminary data.</text>
</comment>
<keyword evidence="1" id="KW-0732">Signal</keyword>
<sequence length="44" mass="4706">MIKKKGLGFNAITALIMLTTSNCVIAEEYQLPATINNPVVMPVG</sequence>
<feature type="chain" id="PRO_5017983442" evidence="1">
    <location>
        <begin position="27"/>
        <end position="44"/>
    </location>
</feature>
<evidence type="ECO:0000313" key="2">
    <source>
        <dbReference type="EMBL" id="RRD51280.1"/>
    </source>
</evidence>
<dbReference type="Proteomes" id="UP000271008">
    <property type="component" value="Unassembled WGS sequence"/>
</dbReference>
<accession>A0A3P1X0Q9</accession>